<dbReference type="PROSITE" id="PS51078">
    <property type="entry name" value="ICLR_ED"/>
    <property type="match status" value="1"/>
</dbReference>
<name>A0ABR6NF00_9SPHN</name>
<dbReference type="EMBL" id="JACHKA010000001">
    <property type="protein sequence ID" value="MBB5985088.1"/>
    <property type="molecule type" value="Genomic_DNA"/>
</dbReference>
<feature type="domain" description="HTH iclR-type" evidence="4">
    <location>
        <begin position="7"/>
        <end position="68"/>
    </location>
</feature>
<comment type="caution">
    <text evidence="6">The sequence shown here is derived from an EMBL/GenBank/DDBJ whole genome shotgun (WGS) entry which is preliminary data.</text>
</comment>
<gene>
    <name evidence="6" type="ORF">HNP60_001062</name>
</gene>
<dbReference type="GO" id="GO:0003677">
    <property type="term" value="F:DNA binding"/>
    <property type="evidence" value="ECO:0007669"/>
    <property type="project" value="UniProtKB-KW"/>
</dbReference>
<evidence type="ECO:0000313" key="6">
    <source>
        <dbReference type="EMBL" id="MBB5985088.1"/>
    </source>
</evidence>
<dbReference type="InterPro" id="IPR036388">
    <property type="entry name" value="WH-like_DNA-bd_sf"/>
</dbReference>
<dbReference type="SUPFAM" id="SSF46785">
    <property type="entry name" value="Winged helix' DNA-binding domain"/>
    <property type="match status" value="1"/>
</dbReference>
<dbReference type="InterPro" id="IPR050707">
    <property type="entry name" value="HTH_MetabolicPath_Reg"/>
</dbReference>
<dbReference type="SUPFAM" id="SSF55781">
    <property type="entry name" value="GAF domain-like"/>
    <property type="match status" value="1"/>
</dbReference>
<organism evidence="6 7">
    <name type="scientific">Sphingobium lignivorans</name>
    <dbReference type="NCBI Taxonomy" id="2735886"/>
    <lineage>
        <taxon>Bacteria</taxon>
        <taxon>Pseudomonadati</taxon>
        <taxon>Pseudomonadota</taxon>
        <taxon>Alphaproteobacteria</taxon>
        <taxon>Sphingomonadales</taxon>
        <taxon>Sphingomonadaceae</taxon>
        <taxon>Sphingobium</taxon>
    </lineage>
</organism>
<dbReference type="InterPro" id="IPR029016">
    <property type="entry name" value="GAF-like_dom_sf"/>
</dbReference>
<evidence type="ECO:0000256" key="3">
    <source>
        <dbReference type="ARBA" id="ARBA00023163"/>
    </source>
</evidence>
<dbReference type="PANTHER" id="PTHR30136:SF39">
    <property type="entry name" value="TRANSCRIPTIONAL REGULATORY PROTEIN"/>
    <property type="match status" value="1"/>
</dbReference>
<evidence type="ECO:0000259" key="4">
    <source>
        <dbReference type="PROSITE" id="PS51077"/>
    </source>
</evidence>
<keyword evidence="7" id="KW-1185">Reference proteome</keyword>
<dbReference type="InterPro" id="IPR036390">
    <property type="entry name" value="WH_DNA-bd_sf"/>
</dbReference>
<sequence length="237" mass="25743">MNSKAGVAAVDRAFDILHAFSREKPVLTLAEISRSTGLYKSTILRLMGSLEKYGFVWQRADGNYQLGPGLLSLASIFQDSFSLREFVEPVLEELVTATNEGATFFIDDGNEQLCLFRVDGRHAIRDYNIRVGDRRPMNNGAAATIFRRFTQEPGLALTPETFMAESFGSVEPEMAALATPVFGVNNALMGVLTLSGPITRFNPEHAEGIKPALVEASIRLSISLGASPARFAALRGG</sequence>
<dbReference type="Pfam" id="PF09339">
    <property type="entry name" value="HTH_IclR"/>
    <property type="match status" value="1"/>
</dbReference>
<evidence type="ECO:0000313" key="7">
    <source>
        <dbReference type="Proteomes" id="UP001138540"/>
    </source>
</evidence>
<keyword evidence="3" id="KW-0804">Transcription</keyword>
<dbReference type="Gene3D" id="1.10.10.10">
    <property type="entry name" value="Winged helix-like DNA-binding domain superfamily/Winged helix DNA-binding domain"/>
    <property type="match status" value="1"/>
</dbReference>
<feature type="domain" description="IclR-ED" evidence="5">
    <location>
        <begin position="69"/>
        <end position="226"/>
    </location>
</feature>
<dbReference type="InterPro" id="IPR005471">
    <property type="entry name" value="Tscrpt_reg_IclR_N"/>
</dbReference>
<dbReference type="Gene3D" id="3.30.450.40">
    <property type="match status" value="2"/>
</dbReference>
<dbReference type="PANTHER" id="PTHR30136">
    <property type="entry name" value="HELIX-TURN-HELIX TRANSCRIPTIONAL REGULATOR, ICLR FAMILY"/>
    <property type="match status" value="1"/>
</dbReference>
<reference evidence="6 7" key="1">
    <citation type="submission" date="2020-08" db="EMBL/GenBank/DDBJ databases">
        <title>Exploring microbial biodiversity for novel pathways involved in the catabolism of aromatic compounds derived from lignin.</title>
        <authorList>
            <person name="Elkins J."/>
        </authorList>
    </citation>
    <scope>NUCLEOTIDE SEQUENCE [LARGE SCALE GENOMIC DNA]</scope>
    <source>
        <strain evidence="6 7">B1D3A</strain>
    </source>
</reference>
<accession>A0ABR6NF00</accession>
<proteinExistence type="predicted"/>
<keyword evidence="2 6" id="KW-0238">DNA-binding</keyword>
<evidence type="ECO:0000256" key="1">
    <source>
        <dbReference type="ARBA" id="ARBA00023015"/>
    </source>
</evidence>
<evidence type="ECO:0000259" key="5">
    <source>
        <dbReference type="PROSITE" id="PS51078"/>
    </source>
</evidence>
<protein>
    <submittedName>
        <fullName evidence="6">DNA-binding IclR family transcriptional regulator</fullName>
    </submittedName>
</protein>
<keyword evidence="1" id="KW-0805">Transcription regulation</keyword>
<dbReference type="InterPro" id="IPR014757">
    <property type="entry name" value="Tscrpt_reg_IclR_C"/>
</dbReference>
<dbReference type="PROSITE" id="PS51077">
    <property type="entry name" value="HTH_ICLR"/>
    <property type="match status" value="1"/>
</dbReference>
<dbReference type="RefSeq" id="WP_184151008.1">
    <property type="nucleotide sequence ID" value="NZ_JACHKA010000001.1"/>
</dbReference>
<evidence type="ECO:0000256" key="2">
    <source>
        <dbReference type="ARBA" id="ARBA00023125"/>
    </source>
</evidence>
<dbReference type="SMART" id="SM00346">
    <property type="entry name" value="HTH_ICLR"/>
    <property type="match status" value="1"/>
</dbReference>
<dbReference type="Proteomes" id="UP001138540">
    <property type="component" value="Unassembled WGS sequence"/>
</dbReference>